<dbReference type="PRINTS" id="PR00146">
    <property type="entry name" value="DHPICSNTHASE"/>
</dbReference>
<dbReference type="InterPro" id="IPR002220">
    <property type="entry name" value="DapA-like"/>
</dbReference>
<dbReference type="SMART" id="SM01130">
    <property type="entry name" value="DHDPS"/>
    <property type="match status" value="1"/>
</dbReference>
<dbReference type="Pfam" id="PF00701">
    <property type="entry name" value="DHDPS"/>
    <property type="match status" value="1"/>
</dbReference>
<dbReference type="PANTHER" id="PTHR12128">
    <property type="entry name" value="DIHYDRODIPICOLINATE SYNTHASE"/>
    <property type="match status" value="1"/>
</dbReference>
<dbReference type="SUPFAM" id="SSF51569">
    <property type="entry name" value="Aldolase"/>
    <property type="match status" value="1"/>
</dbReference>
<keyword evidence="6" id="KW-1185">Reference proteome</keyword>
<protein>
    <submittedName>
        <fullName evidence="5">Dihydrodipicolinate synthase/N-acetylneuraminate lyase</fullName>
    </submittedName>
</protein>
<accession>A0A1H1KH03</accession>
<evidence type="ECO:0000256" key="3">
    <source>
        <dbReference type="PIRNR" id="PIRNR001365"/>
    </source>
</evidence>
<sequence length="322" mass="35136">MRITVEDIVGVLGIVPTPATPDAGRWDTKNSVNLDETEKMIKLVTAAGVDILMANGTFGEGATLTRAEHLDFTKCIIETNGKSRPFFAGVTTMNTRDTIARGRELIELGADGLFVGRPMWLSVDQKDIVRYYQDIAEALPGVPLVVYDNPIAFKAKISPEAYKALAEIPEVVAAKHVGGPTLEPDMIAVGDKMRILPLAPEWYPVAIKHPELARACWTGGIACAPSPIVANSRAVLAGNWERAKEITAKLKWAEAPMFPGGDLARFMDYSIQIGHLRFKAAGLIDPGPSRPPYLEIPQEYVAGAVECGERWAQLEREFQAQQ</sequence>
<evidence type="ECO:0000256" key="4">
    <source>
        <dbReference type="PIRSR" id="PIRSR001365-1"/>
    </source>
</evidence>
<evidence type="ECO:0000256" key="2">
    <source>
        <dbReference type="ARBA" id="ARBA00023239"/>
    </source>
</evidence>
<dbReference type="Gene3D" id="3.20.20.70">
    <property type="entry name" value="Aldolase class I"/>
    <property type="match status" value="1"/>
</dbReference>
<feature type="active site" description="Schiff-base intermediate with substrate" evidence="4">
    <location>
        <position position="175"/>
    </location>
</feature>
<evidence type="ECO:0000256" key="1">
    <source>
        <dbReference type="ARBA" id="ARBA00007592"/>
    </source>
</evidence>
<dbReference type="GO" id="GO:0008840">
    <property type="term" value="F:4-hydroxy-tetrahydrodipicolinate synthase activity"/>
    <property type="evidence" value="ECO:0007669"/>
    <property type="project" value="TreeGrafter"/>
</dbReference>
<dbReference type="STRING" id="157910.SAMN05445850_7829"/>
<keyword evidence="2 3" id="KW-0456">Lyase</keyword>
<feature type="active site" description="Proton donor/acceptor" evidence="4">
    <location>
        <position position="147"/>
    </location>
</feature>
<name>A0A1H1KH03_9BURK</name>
<dbReference type="RefSeq" id="WP_208524353.1">
    <property type="nucleotide sequence ID" value="NZ_FNKX01000004.1"/>
</dbReference>
<dbReference type="EMBL" id="FNKX01000004">
    <property type="protein sequence ID" value="SDR61564.1"/>
    <property type="molecule type" value="Genomic_DNA"/>
</dbReference>
<reference evidence="6" key="1">
    <citation type="submission" date="2016-10" db="EMBL/GenBank/DDBJ databases">
        <authorList>
            <person name="Varghese N."/>
            <person name="Submissions S."/>
        </authorList>
    </citation>
    <scope>NUCLEOTIDE SEQUENCE [LARGE SCALE GENOMIC DNA]</scope>
    <source>
        <strain evidence="6">DUS833</strain>
    </source>
</reference>
<comment type="similarity">
    <text evidence="1 3">Belongs to the DapA family.</text>
</comment>
<evidence type="ECO:0000313" key="5">
    <source>
        <dbReference type="EMBL" id="SDR61564.1"/>
    </source>
</evidence>
<proteinExistence type="inferred from homology"/>
<dbReference type="InterPro" id="IPR013785">
    <property type="entry name" value="Aldolase_TIM"/>
</dbReference>
<evidence type="ECO:0000313" key="6">
    <source>
        <dbReference type="Proteomes" id="UP000199365"/>
    </source>
</evidence>
<organism evidence="5 6">
    <name type="scientific">Paraburkholderia tuberum</name>
    <dbReference type="NCBI Taxonomy" id="157910"/>
    <lineage>
        <taxon>Bacteria</taxon>
        <taxon>Pseudomonadati</taxon>
        <taxon>Pseudomonadota</taxon>
        <taxon>Betaproteobacteria</taxon>
        <taxon>Burkholderiales</taxon>
        <taxon>Burkholderiaceae</taxon>
        <taxon>Paraburkholderia</taxon>
    </lineage>
</organism>
<dbReference type="AlphaFoldDB" id="A0A1H1KH03"/>
<dbReference type="PIRSF" id="PIRSF001365">
    <property type="entry name" value="DHDPS"/>
    <property type="match status" value="1"/>
</dbReference>
<gene>
    <name evidence="5" type="ORF">SAMN05445850_7829</name>
</gene>
<dbReference type="Proteomes" id="UP000199365">
    <property type="component" value="Unassembled WGS sequence"/>
</dbReference>
<dbReference type="PANTHER" id="PTHR12128:SF66">
    <property type="entry name" value="4-HYDROXY-2-OXOGLUTARATE ALDOLASE, MITOCHONDRIAL"/>
    <property type="match status" value="1"/>
</dbReference>